<dbReference type="Proteomes" id="UP000002215">
    <property type="component" value="Chromosome"/>
</dbReference>
<proteinExistence type="predicted"/>
<evidence type="ECO:0000313" key="1">
    <source>
        <dbReference type="EMBL" id="ACU63408.1"/>
    </source>
</evidence>
<dbReference type="EMBL" id="CP001699">
    <property type="protein sequence ID" value="ACU63408.1"/>
    <property type="molecule type" value="Genomic_DNA"/>
</dbReference>
<name>A0A979GVH0_CHIPD</name>
<organism evidence="1 2">
    <name type="scientific">Chitinophaga pinensis (strain ATCC 43595 / DSM 2588 / LMG 13176 / NBRC 15968 / NCIMB 11800 / UQM 2034)</name>
    <dbReference type="NCBI Taxonomy" id="485918"/>
    <lineage>
        <taxon>Bacteria</taxon>
        <taxon>Pseudomonadati</taxon>
        <taxon>Bacteroidota</taxon>
        <taxon>Chitinophagia</taxon>
        <taxon>Chitinophagales</taxon>
        <taxon>Chitinophagaceae</taxon>
        <taxon>Chitinophaga</taxon>
    </lineage>
</organism>
<dbReference type="RefSeq" id="WP_012793573.1">
    <property type="nucleotide sequence ID" value="NC_013132.1"/>
</dbReference>
<reference evidence="2" key="1">
    <citation type="submission" date="2009-08" db="EMBL/GenBank/DDBJ databases">
        <title>The complete genome of Chitinophaga pinensis DSM 2588.</title>
        <authorList>
            <consortium name="US DOE Joint Genome Institute (JGI-PGF)"/>
            <person name="Lucas S."/>
            <person name="Copeland A."/>
            <person name="Lapidus A."/>
            <person name="Glavina del Rio T."/>
            <person name="Dalin E."/>
            <person name="Tice H."/>
            <person name="Bruce D."/>
            <person name="Goodwin L."/>
            <person name="Pitluck S."/>
            <person name="Kyrpides N."/>
            <person name="Mavromatis K."/>
            <person name="Ivanova N."/>
            <person name="Mikhailova N."/>
            <person name="Sims D."/>
            <person name="Meinche L."/>
            <person name="Brettin T."/>
            <person name="Detter J.C."/>
            <person name="Han C."/>
            <person name="Larimer F."/>
            <person name="Land M."/>
            <person name="Hauser L."/>
            <person name="Markowitz V."/>
            <person name="Cheng J.-F."/>
            <person name="Hugenholtz P."/>
            <person name="Woyke T."/>
            <person name="Wu D."/>
            <person name="Spring S."/>
            <person name="Klenk H.-P."/>
            <person name="Eisen J.A."/>
        </authorList>
    </citation>
    <scope>NUCLEOTIDE SEQUENCE [LARGE SCALE GENOMIC DNA]</scope>
    <source>
        <strain evidence="2">ATCC 43595 / DSM 2588 / LMG 13176 / NBRC 15968 / NCIMB 11800 / UQM 2034</strain>
    </source>
</reference>
<protein>
    <submittedName>
        <fullName evidence="1">Uncharacterized protein</fullName>
    </submittedName>
</protein>
<gene>
    <name evidence="1" type="ordered locus">Cpin_5994</name>
</gene>
<reference evidence="1 2" key="2">
    <citation type="journal article" date="2010" name="Stand. Genomic Sci.">
        <title>Complete genome sequence of Chitinophaga pinensis type strain (UQM 2034).</title>
        <authorList>
            <person name="Glavina Del Rio T."/>
            <person name="Abt B."/>
            <person name="Spring S."/>
            <person name="Lapidus A."/>
            <person name="Nolan M."/>
            <person name="Tice H."/>
            <person name="Copeland A."/>
            <person name="Cheng J.F."/>
            <person name="Chen F."/>
            <person name="Bruce D."/>
            <person name="Goodwin L."/>
            <person name="Pitluck S."/>
            <person name="Ivanova N."/>
            <person name="Mavromatis K."/>
            <person name="Mikhailova N."/>
            <person name="Pati A."/>
            <person name="Chen A."/>
            <person name="Palaniappan K."/>
            <person name="Land M."/>
            <person name="Hauser L."/>
            <person name="Chang Y.J."/>
            <person name="Jeffries C.D."/>
            <person name="Chain P."/>
            <person name="Saunders E."/>
            <person name="Detter J.C."/>
            <person name="Brettin T."/>
            <person name="Rohde M."/>
            <person name="Goker M."/>
            <person name="Bristow J."/>
            <person name="Eisen J.A."/>
            <person name="Markowitz V."/>
            <person name="Hugenholtz P."/>
            <person name="Kyrpides N.C."/>
            <person name="Klenk H.P."/>
            <person name="Lucas S."/>
        </authorList>
    </citation>
    <scope>NUCLEOTIDE SEQUENCE [LARGE SCALE GENOMIC DNA]</scope>
    <source>
        <strain evidence="2">ATCC 43595 / DSM 2588 / LMG 13176 / NBRC 15968 / NCIMB 11800 / UQM 2034</strain>
    </source>
</reference>
<accession>A0A979GVH0</accession>
<dbReference type="AlphaFoldDB" id="A0A979GVH0"/>
<sequence>MIATLPTLNWQQQLTYLRTIFAVLFKEKTALENITPIRKKALLAAAEAVAQDPGFINRKEVFDDYGLPHDVYQLRQLAK</sequence>
<dbReference type="KEGG" id="cpi:Cpin_5994"/>
<evidence type="ECO:0000313" key="2">
    <source>
        <dbReference type="Proteomes" id="UP000002215"/>
    </source>
</evidence>